<sequence length="308" mass="36540">MHEERNEVAIAKDHELNKFDINEAELNEDHMENTVNMHNRLWGAKQLVRQISKEASEYENEIRRLSDNMNEMKTFYKEKLEEKECECEILKKKLQSFINGTHKEIFQLYEEQIGKLKEKTEKYLEIMKKIDKTTFNYELNEILEKMCEDLIQKNQENLDFYEMQRKWLIGNKCIQELEAKCKSLENKQKGNINAITEYHHLVGEMNNRMVAFEDENKALSATISKLFKENEILTEKLEIALANQFENAKKIDGPALKYLRTLQLKLISNKDFSSFQLAKFLGKELFQLDPVKLKNKQPLNRTSSVLFR</sequence>
<organism evidence="2 3">
    <name type="scientific">Blepharisma stoltei</name>
    <dbReference type="NCBI Taxonomy" id="1481888"/>
    <lineage>
        <taxon>Eukaryota</taxon>
        <taxon>Sar</taxon>
        <taxon>Alveolata</taxon>
        <taxon>Ciliophora</taxon>
        <taxon>Postciliodesmatophora</taxon>
        <taxon>Heterotrichea</taxon>
        <taxon>Heterotrichida</taxon>
        <taxon>Blepharismidae</taxon>
        <taxon>Blepharisma</taxon>
    </lineage>
</organism>
<comment type="caution">
    <text evidence="2">The sequence shown here is derived from an EMBL/GenBank/DDBJ whole genome shotgun (WGS) entry which is preliminary data.</text>
</comment>
<protein>
    <submittedName>
        <fullName evidence="2">Uncharacterized protein</fullName>
    </submittedName>
</protein>
<proteinExistence type="predicted"/>
<feature type="coiled-coil region" evidence="1">
    <location>
        <begin position="48"/>
        <end position="93"/>
    </location>
</feature>
<evidence type="ECO:0000313" key="3">
    <source>
        <dbReference type="Proteomes" id="UP001162131"/>
    </source>
</evidence>
<evidence type="ECO:0000313" key="2">
    <source>
        <dbReference type="EMBL" id="CAG9332217.1"/>
    </source>
</evidence>
<dbReference type="Proteomes" id="UP001162131">
    <property type="component" value="Unassembled WGS sequence"/>
</dbReference>
<evidence type="ECO:0000256" key="1">
    <source>
        <dbReference type="SAM" id="Coils"/>
    </source>
</evidence>
<gene>
    <name evidence="2" type="ORF">BSTOLATCC_MIC55669</name>
</gene>
<keyword evidence="1" id="KW-0175">Coiled coil</keyword>
<name>A0AAU9K3B5_9CILI</name>
<keyword evidence="3" id="KW-1185">Reference proteome</keyword>
<dbReference type="EMBL" id="CAJZBQ010000054">
    <property type="protein sequence ID" value="CAG9332217.1"/>
    <property type="molecule type" value="Genomic_DNA"/>
</dbReference>
<dbReference type="AlphaFoldDB" id="A0AAU9K3B5"/>
<accession>A0AAU9K3B5</accession>
<reference evidence="2" key="1">
    <citation type="submission" date="2021-09" db="EMBL/GenBank/DDBJ databases">
        <authorList>
            <consortium name="AG Swart"/>
            <person name="Singh M."/>
            <person name="Singh A."/>
            <person name="Seah K."/>
            <person name="Emmerich C."/>
        </authorList>
    </citation>
    <scope>NUCLEOTIDE SEQUENCE</scope>
    <source>
        <strain evidence="2">ATCC30299</strain>
    </source>
</reference>